<dbReference type="GO" id="GO:0000139">
    <property type="term" value="C:Golgi membrane"/>
    <property type="evidence" value="ECO:0007669"/>
    <property type="project" value="UniProtKB-SubCell"/>
</dbReference>
<evidence type="ECO:0000256" key="4">
    <source>
        <dbReference type="ARBA" id="ARBA00023136"/>
    </source>
</evidence>
<sequence length="379" mass="43174">MDSNFTEFEELIDPEFDSKSYSNSMLKAMNTTSNELDIDAPKKKAQYDADELKSRYESFLKSHASGLIDEFDRERKLNGSISAELKPSLEYMSISYNRLLEQVLVPYERAQKLQAALNSVHQTSTLLRDVLMFVHLSQQITSFVPLQGEDKLSVASISKLASLHYQIQLNQSQHPNLKSLKFVKEMESQTLAPRRKSLLSHITLTISRECLNSIKLRSNENDLKSLLLSLYTISEQEFYVTLQKIILTNATNTSRILSKSVNAIKTLPSLFEEAVKKGHDVYVIETLLQNVKVENSNLLVQFTRLSRNKASTPRQLYWGKVSSAFKIDLNTAIERGGPVGKQIVNSKTFILDTIKDVFQRMSEEEPDFEHNLQIMIGVL</sequence>
<accession>A0A0W0D713</accession>
<evidence type="ECO:0000259" key="5">
    <source>
        <dbReference type="Pfam" id="PF10392"/>
    </source>
</evidence>
<dbReference type="InterPro" id="IPR019465">
    <property type="entry name" value="Cog5"/>
</dbReference>
<evidence type="ECO:0000256" key="3">
    <source>
        <dbReference type="ARBA" id="ARBA00023034"/>
    </source>
</evidence>
<keyword evidence="3" id="KW-0333">Golgi apparatus</keyword>
<name>A0A0W0D713_CANGB</name>
<dbReference type="VEuPathDB" id="FungiDB:GWK60_G01155"/>
<protein>
    <recommendedName>
        <fullName evidence="2">Conserved oligomeric Golgi complex subunit 5</fullName>
    </recommendedName>
</protein>
<dbReference type="VEuPathDB" id="FungiDB:CAGL0G01298g"/>
<evidence type="ECO:0000256" key="2">
    <source>
        <dbReference type="ARBA" id="ARBA00020974"/>
    </source>
</evidence>
<comment type="subcellular location">
    <subcellularLocation>
        <location evidence="1">Golgi apparatus membrane</location>
        <topology evidence="1">Peripheral membrane protein</topology>
    </subcellularLocation>
</comment>
<dbReference type="PANTHER" id="PTHR13228:SF3">
    <property type="entry name" value="CONSERVED OLIGOMERIC GOLGI COMPLEX SUBUNIT 5"/>
    <property type="match status" value="1"/>
</dbReference>
<evidence type="ECO:0000313" key="7">
    <source>
        <dbReference type="EMBL" id="KTB07620.1"/>
    </source>
</evidence>
<dbReference type="PANTHER" id="PTHR13228">
    <property type="entry name" value="CONSERVED OLIGOMERIC GOLGI COMPLEX COMPONENT 5"/>
    <property type="match status" value="1"/>
</dbReference>
<dbReference type="Pfam" id="PF10392">
    <property type="entry name" value="COG5_N"/>
    <property type="match status" value="1"/>
</dbReference>
<organism evidence="7 8">
    <name type="scientific">Candida glabrata</name>
    <name type="common">Yeast</name>
    <name type="synonym">Torulopsis glabrata</name>
    <dbReference type="NCBI Taxonomy" id="5478"/>
    <lineage>
        <taxon>Eukaryota</taxon>
        <taxon>Fungi</taxon>
        <taxon>Dikarya</taxon>
        <taxon>Ascomycota</taxon>
        <taxon>Saccharomycotina</taxon>
        <taxon>Saccharomycetes</taxon>
        <taxon>Saccharomycetales</taxon>
        <taxon>Saccharomycetaceae</taxon>
        <taxon>Nakaseomyces</taxon>
    </lineage>
</organism>
<evidence type="ECO:0000313" key="8">
    <source>
        <dbReference type="Proteomes" id="UP000054886"/>
    </source>
</evidence>
<dbReference type="EMBL" id="LLZZ01000107">
    <property type="protein sequence ID" value="KTB07620.1"/>
    <property type="molecule type" value="Genomic_DNA"/>
</dbReference>
<dbReference type="VEuPathDB" id="FungiDB:B1J91_G01298g"/>
<keyword evidence="4" id="KW-0472">Membrane</keyword>
<feature type="domain" description="Conserved oligomeric Golgi complex subunit 5 helical" evidence="6">
    <location>
        <begin position="177"/>
        <end position="358"/>
    </location>
</feature>
<evidence type="ECO:0000259" key="6">
    <source>
        <dbReference type="Pfam" id="PF20649"/>
    </source>
</evidence>
<dbReference type="GO" id="GO:0006891">
    <property type="term" value="P:intra-Golgi vesicle-mediated transport"/>
    <property type="evidence" value="ECO:0007669"/>
    <property type="project" value="InterPro"/>
</dbReference>
<dbReference type="InterPro" id="IPR049176">
    <property type="entry name" value="COG5_N"/>
</dbReference>
<evidence type="ECO:0000256" key="1">
    <source>
        <dbReference type="ARBA" id="ARBA00004395"/>
    </source>
</evidence>
<dbReference type="Pfam" id="PF20649">
    <property type="entry name" value="COG5_C"/>
    <property type="match status" value="1"/>
</dbReference>
<dbReference type="GO" id="GO:0017119">
    <property type="term" value="C:Golgi transport complex"/>
    <property type="evidence" value="ECO:0007669"/>
    <property type="project" value="InterPro"/>
</dbReference>
<dbReference type="InterPro" id="IPR048485">
    <property type="entry name" value="COG5_helical"/>
</dbReference>
<feature type="domain" description="Conserved oligomeric Golgi complex subunit 5 N-terminal" evidence="5">
    <location>
        <begin position="9"/>
        <end position="140"/>
    </location>
</feature>
<proteinExistence type="predicted"/>
<comment type="caution">
    <text evidence="7">The sequence shown here is derived from an EMBL/GenBank/DDBJ whole genome shotgun (WGS) entry which is preliminary data.</text>
</comment>
<gene>
    <name evidence="7" type="ORF">AO440_001537</name>
</gene>
<dbReference type="Proteomes" id="UP000054886">
    <property type="component" value="Unassembled WGS sequence"/>
</dbReference>
<reference evidence="7 8" key="1">
    <citation type="submission" date="2015-10" db="EMBL/GenBank/DDBJ databases">
        <title>Draft genomes sequences of Candida glabrata isolates 1A, 1B, 2A, 2B, 3A and 3B.</title>
        <authorList>
            <person name="Haavelsrud O.E."/>
            <person name="Gaustad P."/>
        </authorList>
    </citation>
    <scope>NUCLEOTIDE SEQUENCE [LARGE SCALE GENOMIC DNA]</scope>
    <source>
        <strain evidence="7">910700640</strain>
    </source>
</reference>
<dbReference type="AlphaFoldDB" id="A0A0W0D713"/>
<dbReference type="VEuPathDB" id="FungiDB:GVI51_G01155"/>